<dbReference type="EMBL" id="VZTH01019474">
    <property type="protein sequence ID" value="NXC64698.1"/>
    <property type="molecule type" value="Genomic_DNA"/>
</dbReference>
<evidence type="ECO:0000256" key="8">
    <source>
        <dbReference type="ARBA" id="ARBA00023125"/>
    </source>
</evidence>
<evidence type="ECO:0000313" key="14">
    <source>
        <dbReference type="Proteomes" id="UP000557196"/>
    </source>
</evidence>
<evidence type="ECO:0000256" key="6">
    <source>
        <dbReference type="ARBA" id="ARBA00022701"/>
    </source>
</evidence>
<dbReference type="InterPro" id="IPR026756">
    <property type="entry name" value="NuSAP"/>
</dbReference>
<feature type="non-terminal residue" evidence="13">
    <location>
        <position position="462"/>
    </location>
</feature>
<organism evidence="13 14">
    <name type="scientific">Aleadryas rufinucha</name>
    <name type="common">rufous-naped whistler</name>
    <dbReference type="NCBI Taxonomy" id="461220"/>
    <lineage>
        <taxon>Eukaryota</taxon>
        <taxon>Metazoa</taxon>
        <taxon>Chordata</taxon>
        <taxon>Craniata</taxon>
        <taxon>Vertebrata</taxon>
        <taxon>Euteleostomi</taxon>
        <taxon>Archelosauria</taxon>
        <taxon>Archosauria</taxon>
        <taxon>Dinosauria</taxon>
        <taxon>Saurischia</taxon>
        <taxon>Theropoda</taxon>
        <taxon>Coelurosauria</taxon>
        <taxon>Aves</taxon>
        <taxon>Neognathae</taxon>
        <taxon>Neoaves</taxon>
        <taxon>Telluraves</taxon>
        <taxon>Australaves</taxon>
        <taxon>Passeriformes</taxon>
        <taxon>Corvoidea</taxon>
        <taxon>Pachycephalidae</taxon>
        <taxon>Aleadryas</taxon>
    </lineage>
</organism>
<keyword evidence="9" id="KW-0206">Cytoskeleton</keyword>
<feature type="compositionally biased region" description="Polar residues" evidence="12">
    <location>
        <begin position="258"/>
        <end position="273"/>
    </location>
</feature>
<evidence type="ECO:0000256" key="2">
    <source>
        <dbReference type="ARBA" id="ARBA00004186"/>
    </source>
</evidence>
<comment type="caution">
    <text evidence="13">The sequence shown here is derived from an EMBL/GenBank/DDBJ whole genome shotgun (WGS) entry which is preliminary data.</text>
</comment>
<feature type="compositionally biased region" description="Basic residues" evidence="12">
    <location>
        <begin position="87"/>
        <end position="98"/>
    </location>
</feature>
<keyword evidence="7" id="KW-0498">Mitosis</keyword>
<accession>A0A7K8IC30</accession>
<dbReference type="GO" id="GO:0005730">
    <property type="term" value="C:nucleolus"/>
    <property type="evidence" value="ECO:0007669"/>
    <property type="project" value="TreeGrafter"/>
</dbReference>
<keyword evidence="5" id="KW-0132">Cell division</keyword>
<evidence type="ECO:0000256" key="10">
    <source>
        <dbReference type="ARBA" id="ARBA00023242"/>
    </source>
</evidence>
<dbReference type="Pfam" id="PF16006">
    <property type="entry name" value="NUSAP"/>
    <property type="match status" value="1"/>
</dbReference>
<evidence type="ECO:0000256" key="11">
    <source>
        <dbReference type="ARBA" id="ARBA00023306"/>
    </source>
</evidence>
<feature type="compositionally biased region" description="Basic residues" evidence="12">
    <location>
        <begin position="447"/>
        <end position="462"/>
    </location>
</feature>
<keyword evidence="10" id="KW-0539">Nucleus</keyword>
<dbReference type="PANTHER" id="PTHR15874:SF1">
    <property type="entry name" value="NUCLEOLAR AND SPINDLE-ASSOCIATED PROTEIN 1"/>
    <property type="match status" value="1"/>
</dbReference>
<dbReference type="Proteomes" id="UP000557196">
    <property type="component" value="Unassembled WGS sequence"/>
</dbReference>
<keyword evidence="11" id="KW-0131">Cell cycle</keyword>
<evidence type="ECO:0000256" key="5">
    <source>
        <dbReference type="ARBA" id="ARBA00022618"/>
    </source>
</evidence>
<dbReference type="GO" id="GO:0005874">
    <property type="term" value="C:microtubule"/>
    <property type="evidence" value="ECO:0007669"/>
    <property type="project" value="UniProtKB-KW"/>
</dbReference>
<comment type="similarity">
    <text evidence="3">Belongs to the NUSAP family.</text>
</comment>
<evidence type="ECO:0000256" key="1">
    <source>
        <dbReference type="ARBA" id="ARBA00004123"/>
    </source>
</evidence>
<evidence type="ECO:0000256" key="9">
    <source>
        <dbReference type="ARBA" id="ARBA00023212"/>
    </source>
</evidence>
<feature type="non-terminal residue" evidence="13">
    <location>
        <position position="1"/>
    </location>
</feature>
<dbReference type="GO" id="GO:0007076">
    <property type="term" value="P:mitotic chromosome condensation"/>
    <property type="evidence" value="ECO:0007669"/>
    <property type="project" value="TreeGrafter"/>
</dbReference>
<keyword evidence="8" id="KW-0238">DNA-binding</keyword>
<keyword evidence="4" id="KW-0963">Cytoplasm</keyword>
<dbReference type="GO" id="GO:0072686">
    <property type="term" value="C:mitotic spindle"/>
    <property type="evidence" value="ECO:0007669"/>
    <property type="project" value="TreeGrafter"/>
</dbReference>
<sequence length="462" mass="52103">MALASLRPLEALKYAELQRIAKAAGLRANLRADKLLESLKQHFEGTKEESENMNPVKSASASIKSDELSNQEEMMSDSVCFITKRRGKEKKITRKKRNSHEETNNTEENPVLSDEKEVHSEIKENEVPQGEHKTGQNVLQTKMQIAEERAIENPGMGTGQKKQAEKTSSKSRGEQRDAHPAGGKIPLRVGRASRSARTGTTATTPNFKKLHEAQFKKMESIADYIERKKKLNENCSTVKKQASGKRFLFSPNPERGRFSNTCTPSNLRRSPRNSLNAANRSILSQRSSFNPSVLSTSKMNVRFSEATKDNEHKRSLTKTPSRMSPYMEEICTPDTQKSCKLISQKNSRGNAKNNDLTASKVLTPFKFGAQPAEHPSGKKTFDLKASLSRPLRYQPHKGRLKPWGEFKENTVLSKSGGSSIFSRKKDYKQPHLQTREERRETLEQDRKKKKAHALGKRRGLSV</sequence>
<feature type="region of interest" description="Disordered" evidence="12">
    <location>
        <begin position="249"/>
        <end position="273"/>
    </location>
</feature>
<keyword evidence="6" id="KW-0493">Microtubule</keyword>
<keyword evidence="14" id="KW-1185">Reference proteome</keyword>
<evidence type="ECO:0000256" key="3">
    <source>
        <dbReference type="ARBA" id="ARBA00009702"/>
    </source>
</evidence>
<dbReference type="GO" id="GO:0040001">
    <property type="term" value="P:establishment of mitotic spindle localization"/>
    <property type="evidence" value="ECO:0007669"/>
    <property type="project" value="InterPro"/>
</dbReference>
<evidence type="ECO:0000256" key="7">
    <source>
        <dbReference type="ARBA" id="ARBA00022776"/>
    </source>
</evidence>
<feature type="compositionally biased region" description="Basic and acidic residues" evidence="12">
    <location>
        <begin position="423"/>
        <end position="446"/>
    </location>
</feature>
<feature type="region of interest" description="Disordered" evidence="12">
    <location>
        <begin position="150"/>
        <end position="204"/>
    </location>
</feature>
<proteinExistence type="inferred from homology"/>
<feature type="region of interest" description="Disordered" evidence="12">
    <location>
        <begin position="413"/>
        <end position="462"/>
    </location>
</feature>
<dbReference type="GO" id="GO:0003677">
    <property type="term" value="F:DNA binding"/>
    <property type="evidence" value="ECO:0007669"/>
    <property type="project" value="UniProtKB-KW"/>
</dbReference>
<comment type="subcellular location">
    <subcellularLocation>
        <location evidence="2">Cytoplasm</location>
        <location evidence="2">Cytoskeleton</location>
        <location evidence="2">Spindle</location>
    </subcellularLocation>
    <subcellularLocation>
        <location evidence="1">Nucleus</location>
    </subcellularLocation>
</comment>
<evidence type="ECO:0000313" key="13">
    <source>
        <dbReference type="EMBL" id="NXC64698.1"/>
    </source>
</evidence>
<dbReference type="GO" id="GO:0008017">
    <property type="term" value="F:microtubule binding"/>
    <property type="evidence" value="ECO:0007669"/>
    <property type="project" value="TreeGrafter"/>
</dbReference>
<gene>
    <name evidence="13" type="primary">Nusap1</name>
    <name evidence="13" type="ORF">ALERUF_R00427</name>
</gene>
<feature type="region of interest" description="Disordered" evidence="12">
    <location>
        <begin position="87"/>
        <end position="136"/>
    </location>
</feature>
<name>A0A7K8IC30_9CORV</name>
<feature type="compositionally biased region" description="Low complexity" evidence="12">
    <location>
        <begin position="190"/>
        <end position="204"/>
    </location>
</feature>
<protein>
    <submittedName>
        <fullName evidence="13">NUSAP protein</fullName>
    </submittedName>
</protein>
<evidence type="ECO:0000256" key="12">
    <source>
        <dbReference type="SAM" id="MobiDB-lite"/>
    </source>
</evidence>
<feature type="compositionally biased region" description="Basic and acidic residues" evidence="12">
    <location>
        <begin position="162"/>
        <end position="179"/>
    </location>
</feature>
<dbReference type="PANTHER" id="PTHR15874">
    <property type="entry name" value="NUCLEOLAR AND SPINDLE-ASSOCIATED PROTEIN 1"/>
    <property type="match status" value="1"/>
</dbReference>
<evidence type="ECO:0000256" key="4">
    <source>
        <dbReference type="ARBA" id="ARBA00022490"/>
    </source>
</evidence>
<dbReference type="AlphaFoldDB" id="A0A7K8IC30"/>
<feature type="compositionally biased region" description="Basic and acidic residues" evidence="12">
    <location>
        <begin position="113"/>
        <end position="134"/>
    </location>
</feature>
<dbReference type="GO" id="GO:0000281">
    <property type="term" value="P:mitotic cytokinesis"/>
    <property type="evidence" value="ECO:0007669"/>
    <property type="project" value="InterPro"/>
</dbReference>
<reference evidence="13 14" key="1">
    <citation type="submission" date="2019-09" db="EMBL/GenBank/DDBJ databases">
        <title>Bird 10,000 Genomes (B10K) Project - Family phase.</title>
        <authorList>
            <person name="Zhang G."/>
        </authorList>
    </citation>
    <scope>NUCLEOTIDE SEQUENCE [LARGE SCALE GENOMIC DNA]</scope>
    <source>
        <strain evidence="13">B10K-DU-029-36</strain>
        <tissue evidence="13">Muscle</tissue>
    </source>
</reference>